<dbReference type="RefSeq" id="WP_133965434.1">
    <property type="nucleotide sequence ID" value="NZ_SORL01000002.1"/>
</dbReference>
<name>A0A4R8MMN4_9FLAO</name>
<accession>A0A4R8MMN4</accession>
<evidence type="ECO:0000256" key="1">
    <source>
        <dbReference type="ARBA" id="ARBA00022741"/>
    </source>
</evidence>
<protein>
    <recommendedName>
        <fullName evidence="5">Translation elongation factor Tu</fullName>
    </recommendedName>
</protein>
<dbReference type="SUPFAM" id="SSF50465">
    <property type="entry name" value="EF-Tu/eEF-1alpha/eIF2-gamma C-terminal domain"/>
    <property type="match status" value="1"/>
</dbReference>
<evidence type="ECO:0000313" key="3">
    <source>
        <dbReference type="EMBL" id="TDY65315.1"/>
    </source>
</evidence>
<dbReference type="InterPro" id="IPR009001">
    <property type="entry name" value="Transl_elong_EF1A/Init_IF2_C"/>
</dbReference>
<keyword evidence="2" id="KW-0342">GTP-binding</keyword>
<reference evidence="3 4" key="1">
    <citation type="submission" date="2019-03" db="EMBL/GenBank/DDBJ databases">
        <title>Genomic Encyclopedia of Type Strains, Phase III (KMG-III): the genomes of soil and plant-associated and newly described type strains.</title>
        <authorList>
            <person name="Whitman W."/>
        </authorList>
    </citation>
    <scope>NUCLEOTIDE SEQUENCE [LARGE SCALE GENOMIC DNA]</scope>
    <source>
        <strain evidence="3 4">CECT 8301</strain>
    </source>
</reference>
<dbReference type="AlphaFoldDB" id="A0A4R8MMN4"/>
<sequence length="108" mass="12511">MTSDIINITAKLTLYTKENGGRETGIGTGYRPNHVMEYLPNSTDFPTTYIGQIDFEKDRIYPGETENVKIMFLRHQNIEELLKKGRIWWIHEGPRKIGEAEVIEILSE</sequence>
<evidence type="ECO:0000256" key="2">
    <source>
        <dbReference type="ARBA" id="ARBA00023134"/>
    </source>
</evidence>
<keyword evidence="1" id="KW-0547">Nucleotide-binding</keyword>
<dbReference type="GO" id="GO:0005525">
    <property type="term" value="F:GTP binding"/>
    <property type="evidence" value="ECO:0007669"/>
    <property type="project" value="UniProtKB-KW"/>
</dbReference>
<organism evidence="3 4">
    <name type="scientific">Algibacter lectus</name>
    <dbReference type="NCBI Taxonomy" id="221126"/>
    <lineage>
        <taxon>Bacteria</taxon>
        <taxon>Pseudomonadati</taxon>
        <taxon>Bacteroidota</taxon>
        <taxon>Flavobacteriia</taxon>
        <taxon>Flavobacteriales</taxon>
        <taxon>Flavobacteriaceae</taxon>
        <taxon>Algibacter</taxon>
    </lineage>
</organism>
<keyword evidence="4" id="KW-1185">Reference proteome</keyword>
<evidence type="ECO:0008006" key="5">
    <source>
        <dbReference type="Google" id="ProtNLM"/>
    </source>
</evidence>
<comment type="caution">
    <text evidence="3">The sequence shown here is derived from an EMBL/GenBank/DDBJ whole genome shotgun (WGS) entry which is preliminary data.</text>
</comment>
<dbReference type="Gene3D" id="2.40.30.10">
    <property type="entry name" value="Translation factors"/>
    <property type="match status" value="1"/>
</dbReference>
<gene>
    <name evidence="3" type="ORF">DFQ06_0135</name>
</gene>
<dbReference type="EMBL" id="SORL01000002">
    <property type="protein sequence ID" value="TDY65315.1"/>
    <property type="molecule type" value="Genomic_DNA"/>
</dbReference>
<proteinExistence type="predicted"/>
<evidence type="ECO:0000313" key="4">
    <source>
        <dbReference type="Proteomes" id="UP000294824"/>
    </source>
</evidence>
<dbReference type="Proteomes" id="UP000294824">
    <property type="component" value="Unassembled WGS sequence"/>
</dbReference>